<dbReference type="PANTHER" id="PTHR42470:SF1">
    <property type="entry name" value="VAST DOMAIN-CONTAINING PROTEIN"/>
    <property type="match status" value="1"/>
</dbReference>
<dbReference type="RefSeq" id="XP_033676404.1">
    <property type="nucleotide sequence ID" value="XM_033830454.1"/>
</dbReference>
<feature type="domain" description="DUF7924" evidence="2">
    <location>
        <begin position="193"/>
        <end position="362"/>
    </location>
</feature>
<name>A0A6A6HVF0_9PLEO</name>
<sequence length="428" mass="47705">MPSRKRARSDSLECRRPSKRLVRALSDAGDGASTHTSPPLLLTHENLERWTAATFAPNPLRAMSRPPSPSRSNVDDLDKLAAYRVLIDRGDDRPAALQAHIATHICPEPLAEATSPAALKAVRKRRLASRQNERSGIRMMEPFLLFRGEVQVDDDDDDAAVPLIFSKDEANLDRAYLPPAPNEMVKKTQGPLSQPRADTIVGYVTIQDAESRQPPGQSAFSASEEAALTGYRLTPNVHLPFLSSQWKSPASDQHPSRAYNQSGRDGAAVVNHLHDFYIVAYPHREPTVVETCHYSLTCDLHYAQIWVHWRQQGALAVPDHHMELVEEFSMRKEADVRKARTVLRNILDYALGPRLQSLKAALPSFATNRVYRGGTSTTGPGSETSLPMLHLPLTPSETLFRTPEETAKEPSKKRRIEEVEGEKQDVRT</sequence>
<keyword evidence="4" id="KW-1185">Reference proteome</keyword>
<evidence type="ECO:0000313" key="4">
    <source>
        <dbReference type="Proteomes" id="UP000800094"/>
    </source>
</evidence>
<evidence type="ECO:0000259" key="2">
    <source>
        <dbReference type="Pfam" id="PF25545"/>
    </source>
</evidence>
<dbReference type="InterPro" id="IPR057684">
    <property type="entry name" value="DUF7924"/>
</dbReference>
<dbReference type="GeneID" id="54583784"/>
<evidence type="ECO:0000256" key="1">
    <source>
        <dbReference type="SAM" id="MobiDB-lite"/>
    </source>
</evidence>
<gene>
    <name evidence="3" type="ORF">BU26DRAFT_525225</name>
</gene>
<evidence type="ECO:0000313" key="3">
    <source>
        <dbReference type="EMBL" id="KAF2241400.1"/>
    </source>
</evidence>
<dbReference type="Pfam" id="PF25545">
    <property type="entry name" value="DUF7924"/>
    <property type="match status" value="1"/>
</dbReference>
<feature type="region of interest" description="Disordered" evidence="1">
    <location>
        <begin position="394"/>
        <end position="428"/>
    </location>
</feature>
<feature type="compositionally biased region" description="Basic and acidic residues" evidence="1">
    <location>
        <begin position="402"/>
        <end position="428"/>
    </location>
</feature>
<organism evidence="3 4">
    <name type="scientific">Trematosphaeria pertusa</name>
    <dbReference type="NCBI Taxonomy" id="390896"/>
    <lineage>
        <taxon>Eukaryota</taxon>
        <taxon>Fungi</taxon>
        <taxon>Dikarya</taxon>
        <taxon>Ascomycota</taxon>
        <taxon>Pezizomycotina</taxon>
        <taxon>Dothideomycetes</taxon>
        <taxon>Pleosporomycetidae</taxon>
        <taxon>Pleosporales</taxon>
        <taxon>Massarineae</taxon>
        <taxon>Trematosphaeriaceae</taxon>
        <taxon>Trematosphaeria</taxon>
    </lineage>
</organism>
<dbReference type="OrthoDB" id="5426775at2759"/>
<proteinExistence type="predicted"/>
<dbReference type="Proteomes" id="UP000800094">
    <property type="component" value="Unassembled WGS sequence"/>
</dbReference>
<dbReference type="AlphaFoldDB" id="A0A6A6HVF0"/>
<dbReference type="EMBL" id="ML987212">
    <property type="protein sequence ID" value="KAF2241400.1"/>
    <property type="molecule type" value="Genomic_DNA"/>
</dbReference>
<reference evidence="3" key="1">
    <citation type="journal article" date="2020" name="Stud. Mycol.">
        <title>101 Dothideomycetes genomes: a test case for predicting lifestyles and emergence of pathogens.</title>
        <authorList>
            <person name="Haridas S."/>
            <person name="Albert R."/>
            <person name="Binder M."/>
            <person name="Bloem J."/>
            <person name="Labutti K."/>
            <person name="Salamov A."/>
            <person name="Andreopoulos B."/>
            <person name="Baker S."/>
            <person name="Barry K."/>
            <person name="Bills G."/>
            <person name="Bluhm B."/>
            <person name="Cannon C."/>
            <person name="Castanera R."/>
            <person name="Culley D."/>
            <person name="Daum C."/>
            <person name="Ezra D."/>
            <person name="Gonzalez J."/>
            <person name="Henrissat B."/>
            <person name="Kuo A."/>
            <person name="Liang C."/>
            <person name="Lipzen A."/>
            <person name="Lutzoni F."/>
            <person name="Magnuson J."/>
            <person name="Mondo S."/>
            <person name="Nolan M."/>
            <person name="Ohm R."/>
            <person name="Pangilinan J."/>
            <person name="Park H.-J."/>
            <person name="Ramirez L."/>
            <person name="Alfaro M."/>
            <person name="Sun H."/>
            <person name="Tritt A."/>
            <person name="Yoshinaga Y."/>
            <person name="Zwiers L.-H."/>
            <person name="Turgeon B."/>
            <person name="Goodwin S."/>
            <person name="Spatafora J."/>
            <person name="Crous P."/>
            <person name="Grigoriev I."/>
        </authorList>
    </citation>
    <scope>NUCLEOTIDE SEQUENCE</scope>
    <source>
        <strain evidence="3">CBS 122368</strain>
    </source>
</reference>
<protein>
    <recommendedName>
        <fullName evidence="2">DUF7924 domain-containing protein</fullName>
    </recommendedName>
</protein>
<accession>A0A6A6HVF0</accession>
<dbReference type="PANTHER" id="PTHR42470">
    <property type="entry name" value="VAST DOMAIN-CONTAINING PROTEIN"/>
    <property type="match status" value="1"/>
</dbReference>